<name>A0A1I7YIY4_9BILA</name>
<dbReference type="AlphaFoldDB" id="A0A1I7YIY4"/>
<organism evidence="1 2">
    <name type="scientific">Steinernema glaseri</name>
    <dbReference type="NCBI Taxonomy" id="37863"/>
    <lineage>
        <taxon>Eukaryota</taxon>
        <taxon>Metazoa</taxon>
        <taxon>Ecdysozoa</taxon>
        <taxon>Nematoda</taxon>
        <taxon>Chromadorea</taxon>
        <taxon>Rhabditida</taxon>
        <taxon>Tylenchina</taxon>
        <taxon>Panagrolaimomorpha</taxon>
        <taxon>Strongyloidoidea</taxon>
        <taxon>Steinernematidae</taxon>
        <taxon>Steinernema</taxon>
    </lineage>
</organism>
<evidence type="ECO:0000313" key="1">
    <source>
        <dbReference type="Proteomes" id="UP000095287"/>
    </source>
</evidence>
<dbReference type="Proteomes" id="UP000095287">
    <property type="component" value="Unplaced"/>
</dbReference>
<keyword evidence="1" id="KW-1185">Reference proteome</keyword>
<reference evidence="2" key="1">
    <citation type="submission" date="2016-11" db="UniProtKB">
        <authorList>
            <consortium name="WormBaseParasite"/>
        </authorList>
    </citation>
    <scope>IDENTIFICATION</scope>
</reference>
<sequence length="87" mass="9846">MGWIQRNRPQLLVVAVFLGGFYFWNSRQTRHEAEYFVPSPQMASHSNAGNVTVMSPLIFIGEWVSFSLCFGPLETNSSIWEGGTSQF</sequence>
<accession>A0A1I7YIY4</accession>
<evidence type="ECO:0000313" key="2">
    <source>
        <dbReference type="WBParaSite" id="L893_g16587.t1"/>
    </source>
</evidence>
<protein>
    <submittedName>
        <fullName evidence="2">Uncharacterized protein</fullName>
    </submittedName>
</protein>
<proteinExistence type="predicted"/>
<dbReference type="WBParaSite" id="L893_g16587.t1">
    <property type="protein sequence ID" value="L893_g16587.t1"/>
    <property type="gene ID" value="L893_g16587"/>
</dbReference>